<dbReference type="InterPro" id="IPR036179">
    <property type="entry name" value="Ig-like_dom_sf"/>
</dbReference>
<evidence type="ECO:0000256" key="1">
    <source>
        <dbReference type="ARBA" id="ARBA00022729"/>
    </source>
</evidence>
<evidence type="ECO:0000259" key="6">
    <source>
        <dbReference type="PROSITE" id="PS50835"/>
    </source>
</evidence>
<dbReference type="SMART" id="SM00406">
    <property type="entry name" value="IGv"/>
    <property type="match status" value="1"/>
</dbReference>
<name>A0A670JB21_PODMU</name>
<keyword evidence="4" id="KW-0393">Immunoglobulin domain</keyword>
<dbReference type="InterPro" id="IPR013783">
    <property type="entry name" value="Ig-like_fold"/>
</dbReference>
<dbReference type="Gene3D" id="2.60.40.10">
    <property type="entry name" value="Immunoglobulins"/>
    <property type="match status" value="1"/>
</dbReference>
<protein>
    <recommendedName>
        <fullName evidence="6">Ig-like domain-containing protein</fullName>
    </recommendedName>
</protein>
<reference evidence="7" key="2">
    <citation type="submission" date="2025-08" db="UniProtKB">
        <authorList>
            <consortium name="Ensembl"/>
        </authorList>
    </citation>
    <scope>IDENTIFICATION</scope>
</reference>
<dbReference type="PROSITE" id="PS50835">
    <property type="entry name" value="IG_LIKE"/>
    <property type="match status" value="1"/>
</dbReference>
<organism evidence="7 8">
    <name type="scientific">Podarcis muralis</name>
    <name type="common">Wall lizard</name>
    <name type="synonym">Lacerta muralis</name>
    <dbReference type="NCBI Taxonomy" id="64176"/>
    <lineage>
        <taxon>Eukaryota</taxon>
        <taxon>Metazoa</taxon>
        <taxon>Chordata</taxon>
        <taxon>Craniata</taxon>
        <taxon>Vertebrata</taxon>
        <taxon>Euteleostomi</taxon>
        <taxon>Lepidosauria</taxon>
        <taxon>Squamata</taxon>
        <taxon>Bifurcata</taxon>
        <taxon>Unidentata</taxon>
        <taxon>Episquamata</taxon>
        <taxon>Laterata</taxon>
        <taxon>Lacertibaenia</taxon>
        <taxon>Lacertidae</taxon>
        <taxon>Podarcis</taxon>
    </lineage>
</organism>
<keyword evidence="5" id="KW-1279">T cell receptor</keyword>
<dbReference type="Pfam" id="PF07686">
    <property type="entry name" value="V-set"/>
    <property type="match status" value="1"/>
</dbReference>
<reference evidence="7" key="3">
    <citation type="submission" date="2025-09" db="UniProtKB">
        <authorList>
            <consortium name="Ensembl"/>
        </authorList>
    </citation>
    <scope>IDENTIFICATION</scope>
</reference>
<dbReference type="GO" id="GO:0042101">
    <property type="term" value="C:T cell receptor complex"/>
    <property type="evidence" value="ECO:0007669"/>
    <property type="project" value="UniProtKB-KW"/>
</dbReference>
<dbReference type="InterPro" id="IPR007110">
    <property type="entry name" value="Ig-like_dom"/>
</dbReference>
<evidence type="ECO:0000256" key="2">
    <source>
        <dbReference type="ARBA" id="ARBA00023130"/>
    </source>
</evidence>
<dbReference type="Proteomes" id="UP000472272">
    <property type="component" value="Chromosome 13"/>
</dbReference>
<evidence type="ECO:0000313" key="7">
    <source>
        <dbReference type="Ensembl" id="ENSPMRP00000021658.1"/>
    </source>
</evidence>
<dbReference type="SUPFAM" id="SSF48726">
    <property type="entry name" value="Immunoglobulin"/>
    <property type="match status" value="1"/>
</dbReference>
<evidence type="ECO:0000313" key="8">
    <source>
        <dbReference type="Proteomes" id="UP000472272"/>
    </source>
</evidence>
<proteinExistence type="predicted"/>
<evidence type="ECO:0000256" key="3">
    <source>
        <dbReference type="ARBA" id="ARBA00023170"/>
    </source>
</evidence>
<keyword evidence="3" id="KW-0675">Receptor</keyword>
<dbReference type="PANTHER" id="PTHR19367">
    <property type="entry name" value="T-CELL RECEPTOR ALPHA CHAIN V REGION"/>
    <property type="match status" value="1"/>
</dbReference>
<dbReference type="GeneTree" id="ENSGT00940000153073"/>
<dbReference type="Ensembl" id="ENSPMRT00000022984.1">
    <property type="protein sequence ID" value="ENSPMRP00000021658.1"/>
    <property type="gene ID" value="ENSPMRG00000014059.1"/>
</dbReference>
<keyword evidence="8" id="KW-1185">Reference proteome</keyword>
<sequence length="172" mass="19311">KLMRPQREFCSRMSQRIAYGDSVNQTIADFTTQEGESVLLPCSYTSSFSPVLFWYVQHPPEPPRHLLSSYDDPSEETKKSGFSAVLDKKEESFHLKKASGEPRDSAVYFCALRDTVKRTTSVCSTGTPLPIRPPARFPSLLSVREPPEVLLEEDLSVWAKQWGRDAPSGIAT</sequence>
<dbReference type="AlphaFoldDB" id="A0A670JB21"/>
<reference evidence="7 8" key="1">
    <citation type="journal article" date="2019" name="Proc. Natl. Acad. Sci. U.S.A.">
        <title>Regulatory changes in pterin and carotenoid genes underlie balanced color polymorphisms in the wall lizard.</title>
        <authorList>
            <person name="Andrade P."/>
            <person name="Pinho C."/>
            <person name="Perez I de Lanuza G."/>
            <person name="Afonso S."/>
            <person name="Brejcha J."/>
            <person name="Rubin C.J."/>
            <person name="Wallerman O."/>
            <person name="Pereira P."/>
            <person name="Sabatino S.J."/>
            <person name="Bellati A."/>
            <person name="Pellitteri-Rosa D."/>
            <person name="Bosakova Z."/>
            <person name="Bunikis I."/>
            <person name="Carretero M.A."/>
            <person name="Feiner N."/>
            <person name="Marsik P."/>
            <person name="Pauperio F."/>
            <person name="Salvi D."/>
            <person name="Soler L."/>
            <person name="While G.M."/>
            <person name="Uller T."/>
            <person name="Font E."/>
            <person name="Andersson L."/>
            <person name="Carneiro M."/>
        </authorList>
    </citation>
    <scope>NUCLEOTIDE SEQUENCE</scope>
</reference>
<accession>A0A670JB21</accession>
<keyword evidence="5" id="KW-0391">Immunity</keyword>
<evidence type="ECO:0000256" key="4">
    <source>
        <dbReference type="ARBA" id="ARBA00023319"/>
    </source>
</evidence>
<dbReference type="InterPro" id="IPR013106">
    <property type="entry name" value="Ig_V-set"/>
</dbReference>
<keyword evidence="1" id="KW-0732">Signal</keyword>
<dbReference type="InterPro" id="IPR051287">
    <property type="entry name" value="TCR_variable_region"/>
</dbReference>
<feature type="domain" description="Ig-like" evidence="6">
    <location>
        <begin position="21"/>
        <end position="121"/>
    </location>
</feature>
<dbReference type="PANTHER" id="PTHR19367:SF18">
    <property type="entry name" value="T CELL RECEPTOR ALPHA VARIABLE 16"/>
    <property type="match status" value="1"/>
</dbReference>
<keyword evidence="2" id="KW-1064">Adaptive immunity</keyword>
<evidence type="ECO:0000256" key="5">
    <source>
        <dbReference type="ARBA" id="ARBA00043266"/>
    </source>
</evidence>
<dbReference type="GO" id="GO:0002250">
    <property type="term" value="P:adaptive immune response"/>
    <property type="evidence" value="ECO:0007669"/>
    <property type="project" value="UniProtKB-KW"/>
</dbReference>